<accession>A0A6J4V2X9</accession>
<organism evidence="3">
    <name type="scientific">uncultured Synechococcales cyanobacterium</name>
    <dbReference type="NCBI Taxonomy" id="1936017"/>
    <lineage>
        <taxon>Bacteria</taxon>
        <taxon>Bacillati</taxon>
        <taxon>Cyanobacteriota</taxon>
        <taxon>Cyanophyceae</taxon>
        <taxon>Synechococcales</taxon>
        <taxon>environmental samples</taxon>
    </lineage>
</organism>
<evidence type="ECO:0000256" key="1">
    <source>
        <dbReference type="ARBA" id="ARBA00007162"/>
    </source>
</evidence>
<keyword evidence="2" id="KW-0732">Signal</keyword>
<dbReference type="Gene3D" id="3.40.190.10">
    <property type="entry name" value="Periplasmic binding protein-like II"/>
    <property type="match status" value="2"/>
</dbReference>
<dbReference type="InterPro" id="IPR005770">
    <property type="entry name" value="PhnD"/>
</dbReference>
<dbReference type="CDD" id="cd01071">
    <property type="entry name" value="PBP2_PhnD_like"/>
    <property type="match status" value="1"/>
</dbReference>
<dbReference type="Pfam" id="PF12974">
    <property type="entry name" value="Phosphonate-bd"/>
    <property type="match status" value="1"/>
</dbReference>
<reference evidence="3" key="1">
    <citation type="submission" date="2020-02" db="EMBL/GenBank/DDBJ databases">
        <authorList>
            <person name="Meier V. D."/>
        </authorList>
    </citation>
    <scope>NUCLEOTIDE SEQUENCE</scope>
    <source>
        <strain evidence="3">AVDCRST_MAG81</strain>
    </source>
</reference>
<dbReference type="GO" id="GO:0043190">
    <property type="term" value="C:ATP-binding cassette (ABC) transporter complex"/>
    <property type="evidence" value="ECO:0007669"/>
    <property type="project" value="InterPro"/>
</dbReference>
<name>A0A6J4V2X9_9CYAN</name>
<proteinExistence type="inferred from homology"/>
<protein>
    <submittedName>
        <fullName evidence="3">ABC transporter, substrate-binding protein (Cluster 12, methionine/phosphonates)</fullName>
    </submittedName>
</protein>
<gene>
    <name evidence="3" type="ORF">AVDCRST_MAG81-1187</name>
</gene>
<evidence type="ECO:0000256" key="2">
    <source>
        <dbReference type="ARBA" id="ARBA00022729"/>
    </source>
</evidence>
<evidence type="ECO:0000313" key="3">
    <source>
        <dbReference type="EMBL" id="CAA9565742.1"/>
    </source>
</evidence>
<dbReference type="PROSITE" id="PS51257">
    <property type="entry name" value="PROKAR_LIPOPROTEIN"/>
    <property type="match status" value="1"/>
</dbReference>
<comment type="similarity">
    <text evidence="1">Belongs to the phosphate/phosphite/phosphonate binding protein family.</text>
</comment>
<dbReference type="AlphaFoldDB" id="A0A6J4V2X9"/>
<dbReference type="EMBL" id="CADCWO010000064">
    <property type="protein sequence ID" value="CAA9565742.1"/>
    <property type="molecule type" value="Genomic_DNA"/>
</dbReference>
<sequence length="321" mass="34870">MNNRSKNYIHFVPRWLRRIILGTLALVLVVACSGGPDSSPEGQAPTTGTPEAKLEQIKFGVGPYFPTPGENRKQFEPLFQELAKQVNLPAAEVAITEDWVGISEALRSGTLDAAWLGPWGFVLAQHNEPSIQAIATVKYKDKPTYQAVLMARADAPFDTLDQAISQSQTKAKLKLSLADVGSTSGWLVPQAEFKRRQIDPKTVFDYNEGASHAAQAIAVLSGQTDIASDYDRNLDVLVSEGRIDQSKLKIIWQSNPLPNDAIAVRGGLPDAIKTKVQTVLVNFSPEQAKKLLPQNYTGFVKSDGSNYAPIEAAGRSVGTVK</sequence>
<dbReference type="PANTHER" id="PTHR35841">
    <property type="entry name" value="PHOSPHONATES-BINDING PERIPLASMIC PROTEIN"/>
    <property type="match status" value="1"/>
</dbReference>
<dbReference type="SUPFAM" id="SSF53850">
    <property type="entry name" value="Periplasmic binding protein-like II"/>
    <property type="match status" value="1"/>
</dbReference>
<dbReference type="GO" id="GO:0055085">
    <property type="term" value="P:transmembrane transport"/>
    <property type="evidence" value="ECO:0007669"/>
    <property type="project" value="InterPro"/>
</dbReference>
<dbReference type="NCBIfam" id="TIGR01098">
    <property type="entry name" value="3A0109s03R"/>
    <property type="match status" value="1"/>
</dbReference>
<dbReference type="PANTHER" id="PTHR35841:SF1">
    <property type="entry name" value="PHOSPHONATES-BINDING PERIPLASMIC PROTEIN"/>
    <property type="match status" value="1"/>
</dbReference>